<evidence type="ECO:0000256" key="1">
    <source>
        <dbReference type="ARBA" id="ARBA00022679"/>
    </source>
</evidence>
<feature type="domain" description="2-isopropylmalate synthase LeuA allosteric (dimerisation)" evidence="3">
    <location>
        <begin position="4"/>
        <end position="113"/>
    </location>
</feature>
<evidence type="ECO:0000259" key="3">
    <source>
        <dbReference type="SMART" id="SM00917"/>
    </source>
</evidence>
<evidence type="ECO:0000256" key="2">
    <source>
        <dbReference type="ARBA" id="ARBA00023211"/>
    </source>
</evidence>
<dbReference type="FunFam" id="3.30.160.270:FF:000001">
    <property type="entry name" value="2-isopropylmalate synthase"/>
    <property type="match status" value="1"/>
</dbReference>
<evidence type="ECO:0000313" key="4">
    <source>
        <dbReference type="EMBL" id="OHA70555.1"/>
    </source>
</evidence>
<dbReference type="EMBL" id="MHUB01000023">
    <property type="protein sequence ID" value="OHA70555.1"/>
    <property type="molecule type" value="Genomic_DNA"/>
</dbReference>
<dbReference type="AlphaFoldDB" id="A0A1G2RCI5"/>
<gene>
    <name evidence="4" type="ORF">A3D64_01740</name>
</gene>
<accession>A0A1G2RCI5</accession>
<dbReference type="Pfam" id="PF08502">
    <property type="entry name" value="LeuA_dimer"/>
    <property type="match status" value="1"/>
</dbReference>
<protein>
    <recommendedName>
        <fullName evidence="3">2-isopropylmalate synthase LeuA allosteric (dimerisation) domain-containing protein</fullName>
    </recommendedName>
</protein>
<dbReference type="GO" id="GO:0009098">
    <property type="term" value="P:L-leucine biosynthetic process"/>
    <property type="evidence" value="ECO:0007669"/>
    <property type="project" value="InterPro"/>
</dbReference>
<organism evidence="4 5">
    <name type="scientific">Candidatus Wildermuthbacteria bacterium RIFCSPHIGHO2_02_FULL_49_9</name>
    <dbReference type="NCBI Taxonomy" id="1802456"/>
    <lineage>
        <taxon>Bacteria</taxon>
        <taxon>Candidatus Wildermuthiibacteriota</taxon>
    </lineage>
</organism>
<evidence type="ECO:0000313" key="5">
    <source>
        <dbReference type="Proteomes" id="UP000178613"/>
    </source>
</evidence>
<reference evidence="4 5" key="1">
    <citation type="journal article" date="2016" name="Nat. Commun.">
        <title>Thousands of microbial genomes shed light on interconnected biogeochemical processes in an aquifer system.</title>
        <authorList>
            <person name="Anantharaman K."/>
            <person name="Brown C.T."/>
            <person name="Hug L.A."/>
            <person name="Sharon I."/>
            <person name="Castelle C.J."/>
            <person name="Probst A.J."/>
            <person name="Thomas B.C."/>
            <person name="Singh A."/>
            <person name="Wilkins M.J."/>
            <person name="Karaoz U."/>
            <person name="Brodie E.L."/>
            <person name="Williams K.H."/>
            <person name="Hubbard S.S."/>
            <person name="Banfield J.F."/>
        </authorList>
    </citation>
    <scope>NUCLEOTIDE SEQUENCE [LARGE SCALE GENOMIC DNA]</scope>
</reference>
<dbReference type="SMART" id="SM00917">
    <property type="entry name" value="LeuA_dimer"/>
    <property type="match status" value="1"/>
</dbReference>
<dbReference type="Proteomes" id="UP000178613">
    <property type="component" value="Unassembled WGS sequence"/>
</dbReference>
<comment type="caution">
    <text evidence="4">The sequence shown here is derived from an EMBL/GenBank/DDBJ whole genome shotgun (WGS) entry which is preliminary data.</text>
</comment>
<name>A0A1G2RCI5_9BACT</name>
<sequence>MPYRVIQVQYSGGSESAPTAAVKLVKLDGKEVTDATTGNGPVDAVFKAIQRALGFKLELVDFTVSASSLGSEASGQVVVCIQKNGQAHEGTGLGTDIIVASAEAFVEALNKMEKFEAAVAAHTV</sequence>
<dbReference type="InterPro" id="IPR013709">
    <property type="entry name" value="2-isopropylmalate_synth_dimer"/>
</dbReference>
<dbReference type="GO" id="GO:0003852">
    <property type="term" value="F:2-isopropylmalate synthase activity"/>
    <property type="evidence" value="ECO:0007669"/>
    <property type="project" value="InterPro"/>
</dbReference>
<dbReference type="InterPro" id="IPR036230">
    <property type="entry name" value="LeuA_allosteric_dom_sf"/>
</dbReference>
<dbReference type="SUPFAM" id="SSF110921">
    <property type="entry name" value="2-isopropylmalate synthase LeuA, allosteric (dimerisation) domain"/>
    <property type="match status" value="1"/>
</dbReference>
<proteinExistence type="predicted"/>
<keyword evidence="2" id="KW-0464">Manganese</keyword>
<keyword evidence="1" id="KW-0808">Transferase</keyword>
<dbReference type="Gene3D" id="3.30.160.270">
    <property type="match status" value="1"/>
</dbReference>